<gene>
    <name evidence="3" type="ordered locus">HacjB3_01730</name>
</gene>
<dbReference type="PATRIC" id="fig|795797.18.peg.351"/>
<sequence>MVRDPVPMGMSTSSLDETSTVSTVRPDRHEEFTTAIIEAIAAAEDTDPMDLDVRISEVVDPDALNTLFASTSDRSGQFTFELAGYLICLSATGEITLYTV</sequence>
<dbReference type="Proteomes" id="UP000000390">
    <property type="component" value="Chromosome"/>
</dbReference>
<feature type="region of interest" description="Disordered" evidence="1">
    <location>
        <begin position="1"/>
        <end position="24"/>
    </location>
</feature>
<evidence type="ECO:0000256" key="1">
    <source>
        <dbReference type="SAM" id="MobiDB-lite"/>
    </source>
</evidence>
<proteinExistence type="predicted"/>
<dbReference type="KEGG" id="hje:HacjB3_01730"/>
<dbReference type="Pfam" id="PF18545">
    <property type="entry name" value="HalOD1"/>
    <property type="match status" value="1"/>
</dbReference>
<dbReference type="AlphaFoldDB" id="D8J5T3"/>
<protein>
    <recommendedName>
        <fullName evidence="2">Halobacterial output domain-containing protein</fullName>
    </recommendedName>
</protein>
<name>D8J5T3_HALJB</name>
<reference evidence="3 4" key="1">
    <citation type="journal article" date="2010" name="J. Bacteriol.">
        <title>Complete genome sequence of Halalkalicoccus jeotgali B3(T), an extremely halophilic archaeon.</title>
        <authorList>
            <person name="Roh S.W."/>
            <person name="Nam Y.D."/>
            <person name="Nam S.H."/>
            <person name="Choi S.H."/>
            <person name="Park H.S."/>
            <person name="Bae J.W."/>
        </authorList>
    </citation>
    <scope>NUCLEOTIDE SEQUENCE [LARGE SCALE GENOMIC DNA]</scope>
    <source>
        <strain evidence="4">DSM 18796 / CECT 7217 / JCM 14584 / KCTC 4019 / B3</strain>
    </source>
</reference>
<evidence type="ECO:0000259" key="2">
    <source>
        <dbReference type="Pfam" id="PF18545"/>
    </source>
</evidence>
<evidence type="ECO:0000313" key="4">
    <source>
        <dbReference type="Proteomes" id="UP000000390"/>
    </source>
</evidence>
<feature type="compositionally biased region" description="Polar residues" evidence="1">
    <location>
        <begin position="10"/>
        <end position="23"/>
    </location>
</feature>
<dbReference type="InterPro" id="IPR040624">
    <property type="entry name" value="HalOD1"/>
</dbReference>
<accession>D8J5T3</accession>
<dbReference type="eggNOG" id="arCOG08928">
    <property type="taxonomic scope" value="Archaea"/>
</dbReference>
<organism evidence="3 4">
    <name type="scientific">Halalkalicoccus jeotgali (strain DSM 18796 / CECT 7217 / JCM 14584 / KCTC 4019 / B3)</name>
    <dbReference type="NCBI Taxonomy" id="795797"/>
    <lineage>
        <taxon>Archaea</taxon>
        <taxon>Methanobacteriati</taxon>
        <taxon>Methanobacteriota</taxon>
        <taxon>Stenosarchaea group</taxon>
        <taxon>Halobacteria</taxon>
        <taxon>Halobacteriales</taxon>
        <taxon>Halococcaceae</taxon>
        <taxon>Halalkalicoccus</taxon>
    </lineage>
</organism>
<evidence type="ECO:0000313" key="3">
    <source>
        <dbReference type="EMBL" id="ADJ13739.1"/>
    </source>
</evidence>
<dbReference type="EMBL" id="CP002062">
    <property type="protein sequence ID" value="ADJ13739.1"/>
    <property type="molecule type" value="Genomic_DNA"/>
</dbReference>
<dbReference type="HOGENOM" id="CLU_159738_1_0_2"/>
<feature type="domain" description="Halobacterial output" evidence="2">
    <location>
        <begin position="30"/>
        <end position="97"/>
    </location>
</feature>